<evidence type="ECO:0000313" key="3">
    <source>
        <dbReference type="Proteomes" id="UP000460412"/>
    </source>
</evidence>
<protein>
    <submittedName>
        <fullName evidence="2">Uncharacterized protein</fullName>
    </submittedName>
</protein>
<comment type="caution">
    <text evidence="2">The sequence shown here is derived from an EMBL/GenBank/DDBJ whole genome shotgun (WGS) entry which is preliminary data.</text>
</comment>
<feature type="transmembrane region" description="Helical" evidence="1">
    <location>
        <begin position="50"/>
        <end position="70"/>
    </location>
</feature>
<keyword evidence="1" id="KW-0812">Transmembrane</keyword>
<reference evidence="2 3" key="1">
    <citation type="submission" date="2019-12" db="EMBL/GenBank/DDBJ databases">
        <title>Sporaefaciens musculi gen. nov., sp. nov., a novel bacterium isolated from the caecum of an obese mouse.</title>
        <authorList>
            <person name="Rasmussen T.S."/>
            <person name="Streidl T."/>
            <person name="Hitch T.C.A."/>
            <person name="Wortmann E."/>
            <person name="Deptula P."/>
            <person name="Hansen M."/>
            <person name="Nielsen D.S."/>
            <person name="Clavel T."/>
            <person name="Vogensen F.K."/>
        </authorList>
    </citation>
    <scope>NUCLEOTIDE SEQUENCE [LARGE SCALE GENOMIC DNA]</scope>
    <source>
        <strain evidence="2 3">WCA-9-b2</strain>
    </source>
</reference>
<dbReference type="EMBL" id="WUQX01000001">
    <property type="protein sequence ID" value="MXP76372.1"/>
    <property type="molecule type" value="Genomic_DNA"/>
</dbReference>
<evidence type="ECO:0000313" key="2">
    <source>
        <dbReference type="EMBL" id="MXP76372.1"/>
    </source>
</evidence>
<keyword evidence="3" id="KW-1185">Reference proteome</keyword>
<dbReference type="Proteomes" id="UP000460412">
    <property type="component" value="Unassembled WGS sequence"/>
</dbReference>
<sequence length="401" mass="44989">MRETEKQMRDILRQDVQVSDVVNQRLCDTYKILERKQETSGKRKHFGKNLHVAAAVAAVVCLAVPSMVYASVKTGLFEGMFGNSTKESWDVIHKEVDNGKGGKTPVDIPSKEFVPVDEEKADEQIGQWVMDEPIVKQLGEHTLTIESFVYDSSGAVMYYTLERKGGVTALEASEDTNVAKGAMFTDDVDFRFSVECGGREDAGFIFAGENTYVDMERSTEELFYCTSYMLWSDILKEGDIPKLVIQKYPDTLEEIYKLAPDTTNMSKEEAGDEALWKEYEEAMAKVQTETIDLSDKGQIPVKKIDMGANGCLAYSPIAIRVDMSKGMGLSKDEAQDPYHMKHLEIKYKDGSSYIVSDSEDLIENSGYVLGADVWYKTVFNRLVDTDEIAQIIVNDVSFPVE</sequence>
<proteinExistence type="predicted"/>
<accession>A0A7X3MHC3</accession>
<keyword evidence="1" id="KW-1133">Transmembrane helix</keyword>
<keyword evidence="1" id="KW-0472">Membrane</keyword>
<name>A0A7X3MHC3_9FIRM</name>
<organism evidence="2 3">
    <name type="scientific">Sporofaciens musculi</name>
    <dbReference type="NCBI Taxonomy" id="2681861"/>
    <lineage>
        <taxon>Bacteria</taxon>
        <taxon>Bacillati</taxon>
        <taxon>Bacillota</taxon>
        <taxon>Clostridia</taxon>
        <taxon>Lachnospirales</taxon>
        <taxon>Lachnospiraceae</taxon>
        <taxon>Sporofaciens</taxon>
    </lineage>
</organism>
<gene>
    <name evidence="2" type="ORF">GN277_13510</name>
</gene>
<dbReference type="AlphaFoldDB" id="A0A7X3MHC3"/>
<dbReference type="RefSeq" id="WP_159751511.1">
    <property type="nucleotide sequence ID" value="NZ_CASZNZ010000019.1"/>
</dbReference>
<evidence type="ECO:0000256" key="1">
    <source>
        <dbReference type="SAM" id="Phobius"/>
    </source>
</evidence>